<name>A0ABN8US17_9GAMM</name>
<organism evidence="1 2">
    <name type="scientific">Pseudoalteromonas holothuriae</name>
    <dbReference type="NCBI Taxonomy" id="2963714"/>
    <lineage>
        <taxon>Bacteria</taxon>
        <taxon>Pseudomonadati</taxon>
        <taxon>Pseudomonadota</taxon>
        <taxon>Gammaproteobacteria</taxon>
        <taxon>Alteromonadales</taxon>
        <taxon>Pseudoalteromonadaceae</taxon>
        <taxon>Pseudoalteromonas</taxon>
    </lineage>
</organism>
<proteinExistence type="predicted"/>
<comment type="caution">
    <text evidence="1">The sequence shown here is derived from an EMBL/GenBank/DDBJ whole genome shotgun (WGS) entry which is preliminary data.</text>
</comment>
<accession>A0ABN8US17</accession>
<gene>
    <name evidence="1" type="ORF">PSECIP111951_03346</name>
</gene>
<evidence type="ECO:0000313" key="2">
    <source>
        <dbReference type="Proteomes" id="UP001152485"/>
    </source>
</evidence>
<sequence>MEMIAEVVNTLGNFDVQLFDPQALDPVFVIPIIIVVSV</sequence>
<evidence type="ECO:0000313" key="1">
    <source>
        <dbReference type="EMBL" id="CAH9065370.1"/>
    </source>
</evidence>
<reference evidence="1 2" key="1">
    <citation type="submission" date="2022-07" db="EMBL/GenBank/DDBJ databases">
        <authorList>
            <person name="Criscuolo A."/>
        </authorList>
    </citation>
    <scope>NUCLEOTIDE SEQUENCE [LARGE SCALE GENOMIC DNA]</scope>
    <source>
        <strain evidence="2">CIP 111951</strain>
    </source>
</reference>
<protein>
    <submittedName>
        <fullName evidence="1">Uncharacterized protein</fullName>
    </submittedName>
</protein>
<dbReference type="Proteomes" id="UP001152485">
    <property type="component" value="Unassembled WGS sequence"/>
</dbReference>
<dbReference type="EMBL" id="CAMAPD010000019">
    <property type="protein sequence ID" value="CAH9065370.1"/>
    <property type="molecule type" value="Genomic_DNA"/>
</dbReference>